<organism evidence="1 2">
    <name type="scientific">Phaseolus angularis</name>
    <name type="common">Azuki bean</name>
    <name type="synonym">Vigna angularis</name>
    <dbReference type="NCBI Taxonomy" id="3914"/>
    <lineage>
        <taxon>Eukaryota</taxon>
        <taxon>Viridiplantae</taxon>
        <taxon>Streptophyta</taxon>
        <taxon>Embryophyta</taxon>
        <taxon>Tracheophyta</taxon>
        <taxon>Spermatophyta</taxon>
        <taxon>Magnoliopsida</taxon>
        <taxon>eudicotyledons</taxon>
        <taxon>Gunneridae</taxon>
        <taxon>Pentapetalae</taxon>
        <taxon>rosids</taxon>
        <taxon>fabids</taxon>
        <taxon>Fabales</taxon>
        <taxon>Fabaceae</taxon>
        <taxon>Papilionoideae</taxon>
        <taxon>50 kb inversion clade</taxon>
        <taxon>NPAAA clade</taxon>
        <taxon>indigoferoid/millettioid clade</taxon>
        <taxon>Phaseoleae</taxon>
        <taxon>Vigna</taxon>
    </lineage>
</organism>
<protein>
    <submittedName>
        <fullName evidence="1">Uncharacterized protein</fullName>
    </submittedName>
</protein>
<gene>
    <name evidence="1" type="ORF">HKW66_Vig0247460</name>
</gene>
<evidence type="ECO:0000313" key="1">
    <source>
        <dbReference type="EMBL" id="KAG2402984.1"/>
    </source>
</evidence>
<comment type="caution">
    <text evidence="1">The sequence shown here is derived from an EMBL/GenBank/DDBJ whole genome shotgun (WGS) entry which is preliminary data.</text>
</comment>
<dbReference type="EMBL" id="JABFOF010000003">
    <property type="protein sequence ID" value="KAG2402984.1"/>
    <property type="molecule type" value="Genomic_DNA"/>
</dbReference>
<sequence length="75" mass="8004">MPKISLEALRGANSADFDAADYAEWLGKQGEIAGRVFEGLSSEFQWLGEPTRGDGARQANLLGCGSSMVLLSLNE</sequence>
<dbReference type="Proteomes" id="UP000743370">
    <property type="component" value="Unassembled WGS sequence"/>
</dbReference>
<proteinExistence type="predicted"/>
<dbReference type="AlphaFoldDB" id="A0A8T0KTE8"/>
<accession>A0A8T0KTE8</accession>
<name>A0A8T0KTE8_PHAAN</name>
<evidence type="ECO:0000313" key="2">
    <source>
        <dbReference type="Proteomes" id="UP000743370"/>
    </source>
</evidence>
<reference evidence="1 2" key="1">
    <citation type="submission" date="2020-05" db="EMBL/GenBank/DDBJ databases">
        <title>Vigna angularis (adzuki bean) Var. LongXiaoDou No. 4 denovo assembly.</title>
        <authorList>
            <person name="Xiang H."/>
        </authorList>
    </citation>
    <scope>NUCLEOTIDE SEQUENCE [LARGE SCALE GENOMIC DNA]</scope>
    <source>
        <tissue evidence="1">Leaf</tissue>
    </source>
</reference>